<dbReference type="InterPro" id="IPR025668">
    <property type="entry name" value="Tnp_DDE_dom"/>
</dbReference>
<accession>A0A1G7M7D2</accession>
<evidence type="ECO:0000313" key="2">
    <source>
        <dbReference type="EMBL" id="SDF57621.1"/>
    </source>
</evidence>
<feature type="domain" description="Transposase DDE" evidence="1">
    <location>
        <begin position="3"/>
        <end position="93"/>
    </location>
</feature>
<feature type="non-terminal residue" evidence="2">
    <location>
        <position position="1"/>
    </location>
</feature>
<protein>
    <submittedName>
        <fullName evidence="2">Transposase DDE domain-containing protein</fullName>
    </submittedName>
</protein>
<name>A0A1G7M7D2_9FLAO</name>
<evidence type="ECO:0000313" key="3">
    <source>
        <dbReference type="Proteomes" id="UP000182114"/>
    </source>
</evidence>
<reference evidence="3" key="1">
    <citation type="submission" date="2016-10" db="EMBL/GenBank/DDBJ databases">
        <authorList>
            <person name="Varghese N."/>
            <person name="Submissions S."/>
        </authorList>
    </citation>
    <scope>NUCLEOTIDE SEQUENCE [LARGE SCALE GENOMIC DNA]</scope>
    <source>
        <strain evidence="3">DSM 24729</strain>
    </source>
</reference>
<dbReference type="EMBL" id="FNBD01000033">
    <property type="protein sequence ID" value="SDF57621.1"/>
    <property type="molecule type" value="Genomic_DNA"/>
</dbReference>
<evidence type="ECO:0000259" key="1">
    <source>
        <dbReference type="Pfam" id="PF13751"/>
    </source>
</evidence>
<dbReference type="PANTHER" id="PTHR33408">
    <property type="entry name" value="TRANSPOSASE"/>
    <property type="match status" value="1"/>
</dbReference>
<organism evidence="2 3">
    <name type="scientific">Cellulophaga baltica</name>
    <dbReference type="NCBI Taxonomy" id="76594"/>
    <lineage>
        <taxon>Bacteria</taxon>
        <taxon>Pseudomonadati</taxon>
        <taxon>Bacteroidota</taxon>
        <taxon>Flavobacteriia</taxon>
        <taxon>Flavobacteriales</taxon>
        <taxon>Flavobacteriaceae</taxon>
        <taxon>Cellulophaga</taxon>
    </lineage>
</organism>
<gene>
    <name evidence="2" type="ORF">SAMN04487992_1337</name>
</gene>
<dbReference type="AlphaFoldDB" id="A0A1G7M7D2"/>
<dbReference type="Pfam" id="PF13751">
    <property type="entry name" value="DDE_Tnp_1_6"/>
    <property type="match status" value="1"/>
</dbReference>
<proteinExistence type="predicted"/>
<sequence>KHVCVACPMRSSCLGKSAQEKKFSVTYYREEYERNNARVHSPQGRYMKGKRQSTVEPVFGTLTQFMGLRKINTLGLKQANKVMHLSAIAYNLKTCLPAGRST</sequence>
<keyword evidence="3" id="KW-1185">Reference proteome</keyword>
<dbReference type="Proteomes" id="UP000182114">
    <property type="component" value="Unassembled WGS sequence"/>
</dbReference>